<accession>A0A8L7SMN3</accession>
<organism evidence="2">
    <name type="scientific">Brugia malayi</name>
    <name type="common">Filarial nematode worm</name>
    <dbReference type="NCBI Taxonomy" id="6279"/>
    <lineage>
        <taxon>Eukaryota</taxon>
        <taxon>Metazoa</taxon>
        <taxon>Ecdysozoa</taxon>
        <taxon>Nematoda</taxon>
        <taxon>Chromadorea</taxon>
        <taxon>Rhabditida</taxon>
        <taxon>Spirurina</taxon>
        <taxon>Spiruromorpha</taxon>
        <taxon>Filarioidea</taxon>
        <taxon>Onchocercidae</taxon>
        <taxon>Brugia</taxon>
    </lineage>
</organism>
<dbReference type="KEGG" id="bmy:BM_BM11091"/>
<sequence length="662" mass="76310">MSRWFLHSNLFFWLYTLSAVLFTNDTICDNGQCDNSLQLALMTSFPHTNRFNLCKDPPTEMNDDEIINFIGNLLLKNLPKSSNDTFNYVPGESLPYCLLEDGALAKSLADVVSMNFTELCPKSECIYYLSPLEFFVYCCCNTNYELCAYTSDEQLLSYASKNALTWATNPLIRSFREVLIYDIKTDIFTEVSGRPWTYRKFVYSKPTVDKRTGNVTSSADNIPLHLCAFGTFNLTIGNWKNEDFTMKIGKRKMLAEPQKFCYYMPSLQFTKTDRKPPTSFEVRYGSDTEELCKREGCNIKAPTCLQDLISIDHVIATFRCCCNAGDLCNHLGNKYFQETKQLISATQNYDKTIQHGCSRKIFLPFHDPFCELHIPVLTNLIQCSCFQSPILKQPCDAEFGTKVRNEGPKIAVPMCLKTFGNLNELLDNTYDFGIIGPAKYEKTRTKNYPLCYDMIAIDSYKHGIEHRSGPFDEIISYLYNVSKSVNIMRRIMTFTVLVPGTNYTTTRYLYTCYQRENYYPCNGPMTIRKQLLPEIIWEESAKYSSKERSLCQVDGYSNRIKCKSRKGCFDFHTVHGFRMRGCIDKIPKIVSMMPKFRLLYTCYSHVWITGNENTRCIAVSENDFNSTIPLTDGIICCCRSTCRMSDSNSYMEMQHGYYPFQM</sequence>
<feature type="chain" id="PRO_5023874631" evidence="1">
    <location>
        <begin position="20"/>
        <end position="662"/>
    </location>
</feature>
<evidence type="ECO:0000256" key="1">
    <source>
        <dbReference type="SAM" id="SignalP"/>
    </source>
</evidence>
<reference evidence="4" key="3">
    <citation type="submission" date="2022-04" db="UniProtKB">
        <authorList>
            <consortium name="WormBaseParasite"/>
        </authorList>
    </citation>
    <scope>IDENTIFICATION</scope>
</reference>
<dbReference type="GeneID" id="66057547"/>
<evidence type="ECO:0000313" key="4">
    <source>
        <dbReference type="WBParaSite" id="Bm11091.1"/>
    </source>
</evidence>
<dbReference type="EMBL" id="CAAKNF010000193">
    <property type="protein sequence ID" value="VIO94714.1"/>
    <property type="molecule type" value="Genomic_DNA"/>
</dbReference>
<dbReference type="RefSeq" id="XP_042935144.1">
    <property type="nucleotide sequence ID" value="XM_043079210.1"/>
</dbReference>
<reference evidence="2" key="2">
    <citation type="submission" date="2019-04" db="EMBL/GenBank/DDBJ databases">
        <authorList>
            <person name="Howe K."/>
            <person name="Paulini M."/>
            <person name="Williams G."/>
        </authorList>
    </citation>
    <scope>NUCLEOTIDE SEQUENCE [LARGE SCALE GENOMIC DNA]</scope>
    <source>
        <strain evidence="2">FR3</strain>
    </source>
</reference>
<gene>
    <name evidence="2" type="primary">Bm11091</name>
    <name evidence="2" type="ORF">BM_BM11091</name>
</gene>
<dbReference type="WBParaSite" id="Bm11091.1">
    <property type="protein sequence ID" value="Bm11091.1"/>
    <property type="gene ID" value="WBGene00231352"/>
</dbReference>
<evidence type="ECO:0000313" key="2">
    <source>
        <dbReference type="EMBL" id="VIO94714.1"/>
    </source>
</evidence>
<dbReference type="OrthoDB" id="5846909at2759"/>
<reference evidence="3" key="1">
    <citation type="journal article" date="2007" name="Science">
        <title>Draft genome of the filarial nematode parasite Brugia malayi.</title>
        <authorList>
            <person name="Ghedin E."/>
            <person name="Wang S."/>
            <person name="Spiro D."/>
            <person name="Caler E."/>
            <person name="Zhao Q."/>
            <person name="Crabtree J."/>
            <person name="Allen J.E."/>
            <person name="Delcher A.L."/>
            <person name="Guiliano D.B."/>
            <person name="Miranda-Saavedra D."/>
            <person name="Angiuoli S.V."/>
            <person name="Creasy T."/>
            <person name="Amedeo P."/>
            <person name="Haas B."/>
            <person name="El-Sayed N.M."/>
            <person name="Wortman J.R."/>
            <person name="Feldblyum T."/>
            <person name="Tallon L."/>
            <person name="Schatz M."/>
            <person name="Shumway M."/>
            <person name="Koo H."/>
            <person name="Salzberg S.L."/>
            <person name="Schobel S."/>
            <person name="Pertea M."/>
            <person name="Pop M."/>
            <person name="White O."/>
            <person name="Barton G.J."/>
            <person name="Carlow C.K."/>
            <person name="Crawford M.J."/>
            <person name="Daub J."/>
            <person name="Dimmic M.W."/>
            <person name="Estes C.F."/>
            <person name="Foster J.M."/>
            <person name="Ganatra M."/>
            <person name="Gregory W.F."/>
            <person name="Johnson N.M."/>
            <person name="Jin J."/>
            <person name="Komuniecki R."/>
            <person name="Korf I."/>
            <person name="Kumar S."/>
            <person name="Laney S."/>
            <person name="Li B.W."/>
            <person name="Li W."/>
            <person name="Lindblom T.H."/>
            <person name="Lustigman S."/>
            <person name="Ma D."/>
            <person name="Maina C.V."/>
            <person name="Martin D.M."/>
            <person name="McCarter J.P."/>
            <person name="McReynolds L."/>
            <person name="Mitreva M."/>
            <person name="Nutman T.B."/>
            <person name="Parkinson J."/>
            <person name="Peregrin-Alvarez J.M."/>
            <person name="Poole C."/>
            <person name="Ren Q."/>
            <person name="Saunders L."/>
            <person name="Sluder A.E."/>
            <person name="Smith K."/>
            <person name="Stanke M."/>
            <person name="Unnasch T.R."/>
            <person name="Ware J."/>
            <person name="Wei A.D."/>
            <person name="Weil G."/>
            <person name="Williams D.J."/>
            <person name="Zhang Y."/>
            <person name="Williams S.A."/>
            <person name="Fraser-Liggett C."/>
            <person name="Slatko B."/>
            <person name="Blaxter M.L."/>
            <person name="Scott A.L."/>
        </authorList>
    </citation>
    <scope>NUCLEOTIDE SEQUENCE</scope>
    <source>
        <strain evidence="3">FR3</strain>
    </source>
</reference>
<keyword evidence="1" id="KW-0732">Signal</keyword>
<keyword evidence="3" id="KW-1185">Reference proteome</keyword>
<evidence type="ECO:0000313" key="3">
    <source>
        <dbReference type="Proteomes" id="UP000006672"/>
    </source>
</evidence>
<dbReference type="Proteomes" id="UP000006672">
    <property type="component" value="Unassembled WGS sequence"/>
</dbReference>
<name>A0A4E9FEP5_BRUMA</name>
<dbReference type="CTD" id="66057547"/>
<feature type="signal peptide" evidence="1">
    <location>
        <begin position="1"/>
        <end position="19"/>
    </location>
</feature>
<dbReference type="AlphaFoldDB" id="A0A4E9FEP5"/>
<accession>A0A4E9FEP5</accession>
<protein>
    <submittedName>
        <fullName evidence="4">Bm11091</fullName>
    </submittedName>
</protein>
<proteinExistence type="predicted"/>